<evidence type="ECO:0000313" key="3">
    <source>
        <dbReference type="Proteomes" id="UP001209107"/>
    </source>
</evidence>
<keyword evidence="1" id="KW-1133">Transmembrane helix</keyword>
<feature type="transmembrane region" description="Helical" evidence="1">
    <location>
        <begin position="228"/>
        <end position="250"/>
    </location>
</feature>
<reference evidence="2 3" key="1">
    <citation type="submission" date="2022-10" db="EMBL/GenBank/DDBJ databases">
        <title>Kaistella sp. BT-6-1-3.</title>
        <authorList>
            <person name="Ai J."/>
            <person name="Deng Z."/>
        </authorList>
    </citation>
    <scope>NUCLEOTIDE SEQUENCE [LARGE SCALE GENOMIC DNA]</scope>
    <source>
        <strain evidence="2 3">BT6-1-3</strain>
    </source>
</reference>
<dbReference type="Proteomes" id="UP001209107">
    <property type="component" value="Unassembled WGS sequence"/>
</dbReference>
<feature type="transmembrane region" description="Helical" evidence="1">
    <location>
        <begin position="301"/>
        <end position="322"/>
    </location>
</feature>
<keyword evidence="1" id="KW-0812">Transmembrane</keyword>
<feature type="transmembrane region" description="Helical" evidence="1">
    <location>
        <begin position="134"/>
        <end position="152"/>
    </location>
</feature>
<keyword evidence="3" id="KW-1185">Reference proteome</keyword>
<sequence>MKTHQLILLTTVLFITLFYGEDLGLNFGLLGVAYALLTLFHTPEENRTRSFLMLFVASILSSAAFAWYGDFASFLAVFTSLFLLAFKSKNRELKSLLVIPVFAVNFVTFIYRFFKFEDWLPKRNTSETVKKLIAMFLIPAFFVVVFFGVYALGSEHFSGFFTGWEFSFDLWQFIVLGTLGFFIAFNFWNFKIEKFIFNLNHQLKNDFLNEDKKEQHSSSFLDIDSERMSGVISFIALNILLLVFIFTFNYEQFVEISKSPSQLAGETHDRVNAVILSIVMAVLVIMFYFKGKFNFDNKAGTLKLLATIWIFLNALLLISAFAKNSEYIISLGITYKRLGVYAFLALAFIGLILTFIKIKNQKTNAFLFNHMSWYFYGTVLAASFINWGNLATVYNIRNEKGNFDFHKSLNYNDEILLKVYPNEFEKTTKPTEIAKEQNKTFLSKIIYYQTLKPQNP</sequence>
<protein>
    <submittedName>
        <fullName evidence="2">DUF4173 domain-containing protein</fullName>
    </submittedName>
</protein>
<feature type="transmembrane region" description="Helical" evidence="1">
    <location>
        <begin position="96"/>
        <end position="114"/>
    </location>
</feature>
<comment type="caution">
    <text evidence="2">The sequence shown here is derived from an EMBL/GenBank/DDBJ whole genome shotgun (WGS) entry which is preliminary data.</text>
</comment>
<organism evidence="2 3">
    <name type="scientific">Kaistella yananensis</name>
    <dbReference type="NCBI Taxonomy" id="2989820"/>
    <lineage>
        <taxon>Bacteria</taxon>
        <taxon>Pseudomonadati</taxon>
        <taxon>Bacteroidota</taxon>
        <taxon>Flavobacteriia</taxon>
        <taxon>Flavobacteriales</taxon>
        <taxon>Weeksellaceae</taxon>
        <taxon>Chryseobacterium group</taxon>
        <taxon>Kaistella</taxon>
    </lineage>
</organism>
<accession>A0ABT3JMB5</accession>
<dbReference type="Pfam" id="PF13687">
    <property type="entry name" value="DUF4153"/>
    <property type="match status" value="1"/>
</dbReference>
<dbReference type="EMBL" id="JAPCHZ010000002">
    <property type="protein sequence ID" value="MCW4451927.1"/>
    <property type="molecule type" value="Genomic_DNA"/>
</dbReference>
<dbReference type="RefSeq" id="WP_265144083.1">
    <property type="nucleotide sequence ID" value="NZ_JAPCHZ010000002.1"/>
</dbReference>
<keyword evidence="1" id="KW-0472">Membrane</keyword>
<dbReference type="InterPro" id="IPR025291">
    <property type="entry name" value="DUF4153"/>
</dbReference>
<feature type="transmembrane region" description="Helical" evidence="1">
    <location>
        <begin position="373"/>
        <end position="396"/>
    </location>
</feature>
<feature type="transmembrane region" description="Helical" evidence="1">
    <location>
        <begin position="271"/>
        <end position="289"/>
    </location>
</feature>
<proteinExistence type="predicted"/>
<gene>
    <name evidence="2" type="ORF">OK344_06855</name>
</gene>
<feature type="transmembrane region" description="Helical" evidence="1">
    <location>
        <begin position="338"/>
        <end position="358"/>
    </location>
</feature>
<feature type="transmembrane region" description="Helical" evidence="1">
    <location>
        <begin position="51"/>
        <end position="84"/>
    </location>
</feature>
<evidence type="ECO:0000313" key="2">
    <source>
        <dbReference type="EMBL" id="MCW4451927.1"/>
    </source>
</evidence>
<feature type="transmembrane region" description="Helical" evidence="1">
    <location>
        <begin position="173"/>
        <end position="190"/>
    </location>
</feature>
<evidence type="ECO:0000256" key="1">
    <source>
        <dbReference type="SAM" id="Phobius"/>
    </source>
</evidence>
<name>A0ABT3JMB5_9FLAO</name>